<evidence type="ECO:0000313" key="3">
    <source>
        <dbReference type="EMBL" id="SKB29897.1"/>
    </source>
</evidence>
<organism evidence="3 4">
    <name type="scientific">Daejeonella lutea</name>
    <dbReference type="NCBI Taxonomy" id="572036"/>
    <lineage>
        <taxon>Bacteria</taxon>
        <taxon>Pseudomonadati</taxon>
        <taxon>Bacteroidota</taxon>
        <taxon>Sphingobacteriia</taxon>
        <taxon>Sphingobacteriales</taxon>
        <taxon>Sphingobacteriaceae</taxon>
        <taxon>Daejeonella</taxon>
    </lineage>
</organism>
<dbReference type="PROSITE" id="PS51257">
    <property type="entry name" value="PROKAR_LIPOPROTEIN"/>
    <property type="match status" value="1"/>
</dbReference>
<dbReference type="PROSITE" id="PS50213">
    <property type="entry name" value="FAS1"/>
    <property type="match status" value="1"/>
</dbReference>
<dbReference type="SMART" id="SM00554">
    <property type="entry name" value="FAS1"/>
    <property type="match status" value="1"/>
</dbReference>
<dbReference type="InterPro" id="IPR000782">
    <property type="entry name" value="FAS1_domain"/>
</dbReference>
<reference evidence="4" key="1">
    <citation type="submission" date="2017-02" db="EMBL/GenBank/DDBJ databases">
        <authorList>
            <person name="Varghese N."/>
            <person name="Submissions S."/>
        </authorList>
    </citation>
    <scope>NUCLEOTIDE SEQUENCE [LARGE SCALE GENOMIC DNA]</scope>
    <source>
        <strain evidence="4">DSM 22385</strain>
    </source>
</reference>
<keyword evidence="1" id="KW-0732">Signal</keyword>
<dbReference type="SUPFAM" id="SSF82153">
    <property type="entry name" value="FAS1 domain"/>
    <property type="match status" value="1"/>
</dbReference>
<name>A0A1T5A570_9SPHI</name>
<gene>
    <name evidence="3" type="ORF">SAMN05661099_0318</name>
</gene>
<dbReference type="AlphaFoldDB" id="A0A1T5A570"/>
<protein>
    <submittedName>
        <fullName evidence="3">Uncaracterized surface protein containing fasciclin (FAS1) repeats</fullName>
    </submittedName>
</protein>
<feature type="domain" description="FAS1" evidence="2">
    <location>
        <begin position="47"/>
        <end position="179"/>
    </location>
</feature>
<dbReference type="OrthoDB" id="1144324at2"/>
<dbReference type="Proteomes" id="UP000189981">
    <property type="component" value="Unassembled WGS sequence"/>
</dbReference>
<dbReference type="InterPro" id="IPR050904">
    <property type="entry name" value="Adhesion/Biosynth-related"/>
</dbReference>
<dbReference type="InterPro" id="IPR036378">
    <property type="entry name" value="FAS1_dom_sf"/>
</dbReference>
<dbReference type="GO" id="GO:0005615">
    <property type="term" value="C:extracellular space"/>
    <property type="evidence" value="ECO:0007669"/>
    <property type="project" value="TreeGrafter"/>
</dbReference>
<evidence type="ECO:0000256" key="1">
    <source>
        <dbReference type="SAM" id="SignalP"/>
    </source>
</evidence>
<dbReference type="FunFam" id="2.30.180.10:FF:000032">
    <property type="entry name" value="Fasciclin domain-containing protein, putative"/>
    <property type="match status" value="1"/>
</dbReference>
<dbReference type="PANTHER" id="PTHR10900:SF77">
    <property type="entry name" value="FI19380P1"/>
    <property type="match status" value="1"/>
</dbReference>
<evidence type="ECO:0000259" key="2">
    <source>
        <dbReference type="PROSITE" id="PS50213"/>
    </source>
</evidence>
<feature type="signal peptide" evidence="1">
    <location>
        <begin position="1"/>
        <end position="24"/>
    </location>
</feature>
<proteinExistence type="predicted"/>
<feature type="chain" id="PRO_5012910947" evidence="1">
    <location>
        <begin position="25"/>
        <end position="185"/>
    </location>
</feature>
<keyword evidence="4" id="KW-1185">Reference proteome</keyword>
<sequence>MKSILKLTLTAVCGIALSCNSGPAAVVTNESLDSHSGQSGVQDDLSQKNVVQVAAGSKDHTTLVKAVQAAELVDALSNAGPFTVFAPTNAAFEKLPAGTVEGLLAPEKKDNLADILQYHVSLGVFKSESLMDGQVLGQVNGRNVTVSKKDGKILLNGSATIVASVPASNGIIHTVDGVLLPPANK</sequence>
<dbReference type="STRING" id="572036.SAMN05661099_0318"/>
<dbReference type="RefSeq" id="WP_079700816.1">
    <property type="nucleotide sequence ID" value="NZ_FUYR01000001.1"/>
</dbReference>
<dbReference type="Pfam" id="PF02469">
    <property type="entry name" value="Fasciclin"/>
    <property type="match status" value="1"/>
</dbReference>
<dbReference type="PANTHER" id="PTHR10900">
    <property type="entry name" value="PERIOSTIN-RELATED"/>
    <property type="match status" value="1"/>
</dbReference>
<evidence type="ECO:0000313" key="4">
    <source>
        <dbReference type="Proteomes" id="UP000189981"/>
    </source>
</evidence>
<accession>A0A1T5A570</accession>
<dbReference type="EMBL" id="FUYR01000001">
    <property type="protein sequence ID" value="SKB29897.1"/>
    <property type="molecule type" value="Genomic_DNA"/>
</dbReference>
<dbReference type="Gene3D" id="2.30.180.10">
    <property type="entry name" value="FAS1 domain"/>
    <property type="match status" value="1"/>
</dbReference>